<dbReference type="GO" id="GO:0016301">
    <property type="term" value="F:kinase activity"/>
    <property type="evidence" value="ECO:0007669"/>
    <property type="project" value="UniProtKB-KW"/>
</dbReference>
<keyword evidence="8 14" id="KW-0418">Kinase</keyword>
<evidence type="ECO:0000256" key="6">
    <source>
        <dbReference type="ARBA" id="ARBA00022695"/>
    </source>
</evidence>
<keyword evidence="7 14" id="KW-0547">Nucleotide-binding</keyword>
<evidence type="ECO:0000256" key="14">
    <source>
        <dbReference type="PIRNR" id="PIRNR004491"/>
    </source>
</evidence>
<dbReference type="EC" id="2.7.7.2" evidence="14"/>
<dbReference type="NCBIfam" id="NF004160">
    <property type="entry name" value="PRK05627.1-3"/>
    <property type="match status" value="1"/>
</dbReference>
<evidence type="ECO:0000256" key="12">
    <source>
        <dbReference type="ARBA" id="ARBA00047880"/>
    </source>
</evidence>
<evidence type="ECO:0000259" key="15">
    <source>
        <dbReference type="SMART" id="SM00904"/>
    </source>
</evidence>
<dbReference type="Gene3D" id="2.40.30.30">
    <property type="entry name" value="Riboflavin kinase-like"/>
    <property type="match status" value="1"/>
</dbReference>
<comment type="catalytic activity">
    <reaction evidence="12 14">
        <text>riboflavin + ATP = FMN + ADP + H(+)</text>
        <dbReference type="Rhea" id="RHEA:14357"/>
        <dbReference type="ChEBI" id="CHEBI:15378"/>
        <dbReference type="ChEBI" id="CHEBI:30616"/>
        <dbReference type="ChEBI" id="CHEBI:57986"/>
        <dbReference type="ChEBI" id="CHEBI:58210"/>
        <dbReference type="ChEBI" id="CHEBI:456216"/>
        <dbReference type="EC" id="2.7.1.26"/>
    </reaction>
</comment>
<comment type="pathway">
    <text evidence="1 14">Cofactor biosynthesis; FAD biosynthesis; FAD from FMN: step 1/1.</text>
</comment>
<dbReference type="PIRSF" id="PIRSF004491">
    <property type="entry name" value="FAD_Synth"/>
    <property type="match status" value="1"/>
</dbReference>
<keyword evidence="3 14" id="KW-0285">Flavoprotein</keyword>
<evidence type="ECO:0000256" key="5">
    <source>
        <dbReference type="ARBA" id="ARBA00022679"/>
    </source>
</evidence>
<dbReference type="InterPro" id="IPR023468">
    <property type="entry name" value="Riboflavin_kinase"/>
</dbReference>
<evidence type="ECO:0000256" key="2">
    <source>
        <dbReference type="ARBA" id="ARBA00005201"/>
    </source>
</evidence>
<dbReference type="SUPFAM" id="SSF52374">
    <property type="entry name" value="Nucleotidylyl transferase"/>
    <property type="match status" value="1"/>
</dbReference>
<keyword evidence="5 14" id="KW-0808">Transferase</keyword>
<evidence type="ECO:0000256" key="8">
    <source>
        <dbReference type="ARBA" id="ARBA00022777"/>
    </source>
</evidence>
<keyword evidence="10 14" id="KW-0067">ATP-binding</keyword>
<comment type="similarity">
    <text evidence="14">Belongs to the ribF family.</text>
</comment>
<evidence type="ECO:0000256" key="4">
    <source>
        <dbReference type="ARBA" id="ARBA00022643"/>
    </source>
</evidence>
<dbReference type="PANTHER" id="PTHR22749">
    <property type="entry name" value="RIBOFLAVIN KINASE/FMN ADENYLYLTRANSFERASE"/>
    <property type="match status" value="1"/>
</dbReference>
<comment type="caution">
    <text evidence="16">The sequence shown here is derived from an EMBL/GenBank/DDBJ whole genome shotgun (WGS) entry which is preliminary data.</text>
</comment>
<dbReference type="Pfam" id="PF06574">
    <property type="entry name" value="FAD_syn"/>
    <property type="match status" value="1"/>
</dbReference>
<evidence type="ECO:0000313" key="16">
    <source>
        <dbReference type="EMBL" id="GAA4910284.1"/>
    </source>
</evidence>
<name>A0ABP9FN89_9MICC</name>
<dbReference type="InterPro" id="IPR015865">
    <property type="entry name" value="Riboflavin_kinase_bac/euk"/>
</dbReference>
<accession>A0ABP9FN89</accession>
<dbReference type="CDD" id="cd02064">
    <property type="entry name" value="FAD_synthetase_N"/>
    <property type="match status" value="1"/>
</dbReference>
<dbReference type="InterPro" id="IPR023465">
    <property type="entry name" value="Riboflavin_kinase_dom_sf"/>
</dbReference>
<reference evidence="17" key="1">
    <citation type="journal article" date="2019" name="Int. J. Syst. Evol. Microbiol.">
        <title>The Global Catalogue of Microorganisms (GCM) 10K type strain sequencing project: providing services to taxonomists for standard genome sequencing and annotation.</title>
        <authorList>
            <consortium name="The Broad Institute Genomics Platform"/>
            <consortium name="The Broad Institute Genome Sequencing Center for Infectious Disease"/>
            <person name="Wu L."/>
            <person name="Ma J."/>
        </authorList>
    </citation>
    <scope>NUCLEOTIDE SEQUENCE [LARGE SCALE GENOMIC DNA]</scope>
    <source>
        <strain evidence="17">JCM 19129</strain>
    </source>
</reference>
<dbReference type="InterPro" id="IPR015864">
    <property type="entry name" value="FAD_synthase"/>
</dbReference>
<evidence type="ECO:0000256" key="11">
    <source>
        <dbReference type="ARBA" id="ARBA00023268"/>
    </source>
</evidence>
<evidence type="ECO:0000256" key="3">
    <source>
        <dbReference type="ARBA" id="ARBA00022630"/>
    </source>
</evidence>
<dbReference type="SMART" id="SM00904">
    <property type="entry name" value="Flavokinase"/>
    <property type="match status" value="1"/>
</dbReference>
<keyword evidence="17" id="KW-1185">Reference proteome</keyword>
<keyword evidence="6 14" id="KW-0548">Nucleotidyltransferase</keyword>
<dbReference type="Pfam" id="PF01687">
    <property type="entry name" value="Flavokinase"/>
    <property type="match status" value="1"/>
</dbReference>
<dbReference type="SUPFAM" id="SSF82114">
    <property type="entry name" value="Riboflavin kinase-like"/>
    <property type="match status" value="1"/>
</dbReference>
<protein>
    <recommendedName>
        <fullName evidence="14">Riboflavin biosynthesis protein</fullName>
    </recommendedName>
    <domain>
        <recommendedName>
            <fullName evidence="14">Riboflavin kinase</fullName>
            <ecNumber evidence="14">2.7.1.26</ecNumber>
        </recommendedName>
        <alternativeName>
            <fullName evidence="14">Flavokinase</fullName>
        </alternativeName>
    </domain>
    <domain>
        <recommendedName>
            <fullName evidence="14">FMN adenylyltransferase</fullName>
            <ecNumber evidence="14">2.7.7.2</ecNumber>
        </recommendedName>
        <alternativeName>
            <fullName evidence="14">FAD pyrophosphorylase</fullName>
        </alternativeName>
        <alternativeName>
            <fullName evidence="14">FAD synthase</fullName>
        </alternativeName>
    </domain>
</protein>
<evidence type="ECO:0000256" key="10">
    <source>
        <dbReference type="ARBA" id="ARBA00022840"/>
    </source>
</evidence>
<comment type="catalytic activity">
    <reaction evidence="13 14">
        <text>FMN + ATP + H(+) = FAD + diphosphate</text>
        <dbReference type="Rhea" id="RHEA:17237"/>
        <dbReference type="ChEBI" id="CHEBI:15378"/>
        <dbReference type="ChEBI" id="CHEBI:30616"/>
        <dbReference type="ChEBI" id="CHEBI:33019"/>
        <dbReference type="ChEBI" id="CHEBI:57692"/>
        <dbReference type="ChEBI" id="CHEBI:58210"/>
        <dbReference type="EC" id="2.7.7.2"/>
    </reaction>
</comment>
<dbReference type="Gene3D" id="3.40.50.620">
    <property type="entry name" value="HUPs"/>
    <property type="match status" value="1"/>
</dbReference>
<evidence type="ECO:0000256" key="9">
    <source>
        <dbReference type="ARBA" id="ARBA00022827"/>
    </source>
</evidence>
<evidence type="ECO:0000256" key="7">
    <source>
        <dbReference type="ARBA" id="ARBA00022741"/>
    </source>
</evidence>
<sequence>MQIFYGLEELPPGLGATAVTIGNFDGVHQGHQHVLAQLTGEAARRGVRSVVVTFDPHPAFLHRPEAVPELLTGLDEKLSRLASFSDESSGIDAVLVLKYTAELAAHTAEAFVQKYFVQALQAAAVVVGHDVRFGRGNSGDFSTMTQLGQANGFAVVGVEDFDATGPDGRQLSARCSSTAIRTALAEGDVAAAAVMLGRPHAVVGEVVHGEARGRELGFPTANISRDSEGMIPADGVYAGWLTDTHGQRWPAAISVGSNPTFEGVARVVEAHVIDREQDSVEDFNLYGQRMRVEFVQRLRGMVAYEGVEKLIAQMREDVDQTRQILRTAGTPITQ</sequence>
<organism evidence="16 17">
    <name type="scientific">Nesterenkonia rhizosphaerae</name>
    <dbReference type="NCBI Taxonomy" id="1348272"/>
    <lineage>
        <taxon>Bacteria</taxon>
        <taxon>Bacillati</taxon>
        <taxon>Actinomycetota</taxon>
        <taxon>Actinomycetes</taxon>
        <taxon>Micrococcales</taxon>
        <taxon>Micrococcaceae</taxon>
        <taxon>Nesterenkonia</taxon>
    </lineage>
</organism>
<dbReference type="NCBIfam" id="TIGR00083">
    <property type="entry name" value="ribF"/>
    <property type="match status" value="1"/>
</dbReference>
<keyword evidence="4 14" id="KW-0288">FMN</keyword>
<feature type="domain" description="Riboflavin kinase" evidence="15">
    <location>
        <begin position="195"/>
        <end position="326"/>
    </location>
</feature>
<gene>
    <name evidence="16" type="ORF">GCM10025790_00300</name>
</gene>
<comment type="pathway">
    <text evidence="2 14">Cofactor biosynthesis; FMN biosynthesis; FMN from riboflavin (ATP route): step 1/1.</text>
</comment>
<dbReference type="EMBL" id="BAABLW010000001">
    <property type="protein sequence ID" value="GAA4910284.1"/>
    <property type="molecule type" value="Genomic_DNA"/>
</dbReference>
<evidence type="ECO:0000313" key="17">
    <source>
        <dbReference type="Proteomes" id="UP001500368"/>
    </source>
</evidence>
<dbReference type="Proteomes" id="UP001500368">
    <property type="component" value="Unassembled WGS sequence"/>
</dbReference>
<dbReference type="InterPro" id="IPR014729">
    <property type="entry name" value="Rossmann-like_a/b/a_fold"/>
</dbReference>
<evidence type="ECO:0000256" key="13">
    <source>
        <dbReference type="ARBA" id="ARBA00049494"/>
    </source>
</evidence>
<keyword evidence="11" id="KW-0511">Multifunctional enzyme</keyword>
<dbReference type="EC" id="2.7.1.26" evidence="14"/>
<keyword evidence="9 14" id="KW-0274">FAD</keyword>
<proteinExistence type="inferred from homology"/>
<dbReference type="InterPro" id="IPR002606">
    <property type="entry name" value="Riboflavin_kinase_bac"/>
</dbReference>
<evidence type="ECO:0000256" key="1">
    <source>
        <dbReference type="ARBA" id="ARBA00004726"/>
    </source>
</evidence>
<dbReference type="PANTHER" id="PTHR22749:SF6">
    <property type="entry name" value="RIBOFLAVIN KINASE"/>
    <property type="match status" value="1"/>
</dbReference>